<organism evidence="6 7">
    <name type="scientific">Slackia faecicanis</name>
    <dbReference type="NCBI Taxonomy" id="255723"/>
    <lineage>
        <taxon>Bacteria</taxon>
        <taxon>Bacillati</taxon>
        <taxon>Actinomycetota</taxon>
        <taxon>Coriobacteriia</taxon>
        <taxon>Eggerthellales</taxon>
        <taxon>Eggerthellaceae</taxon>
        <taxon>Slackia</taxon>
    </lineage>
</organism>
<evidence type="ECO:0000259" key="5">
    <source>
        <dbReference type="Pfam" id="PF13470"/>
    </source>
</evidence>
<keyword evidence="1" id="KW-0540">Nuclease</keyword>
<keyword evidence="3" id="KW-0378">Hydrolase</keyword>
<comment type="caution">
    <text evidence="6">The sequence shown here is derived from an EMBL/GenBank/DDBJ whole genome shotgun (WGS) entry which is preliminary data.</text>
</comment>
<dbReference type="GO" id="GO:0004518">
    <property type="term" value="F:nuclease activity"/>
    <property type="evidence" value="ECO:0007669"/>
    <property type="project" value="UniProtKB-KW"/>
</dbReference>
<gene>
    <name evidence="6" type="ORF">DMP07_06390</name>
</gene>
<dbReference type="GO" id="GO:0016787">
    <property type="term" value="F:hydrolase activity"/>
    <property type="evidence" value="ECO:0007669"/>
    <property type="project" value="UniProtKB-KW"/>
</dbReference>
<dbReference type="InterPro" id="IPR029060">
    <property type="entry name" value="PIN-like_dom_sf"/>
</dbReference>
<evidence type="ECO:0000313" key="6">
    <source>
        <dbReference type="EMBL" id="RNL19601.1"/>
    </source>
</evidence>
<dbReference type="InterPro" id="IPR002716">
    <property type="entry name" value="PIN_dom"/>
</dbReference>
<accession>A0A3N0AEF9</accession>
<dbReference type="Proteomes" id="UP000267368">
    <property type="component" value="Unassembled WGS sequence"/>
</dbReference>
<dbReference type="Gene3D" id="3.40.50.1010">
    <property type="entry name" value="5'-nuclease"/>
    <property type="match status" value="1"/>
</dbReference>
<evidence type="ECO:0000256" key="1">
    <source>
        <dbReference type="ARBA" id="ARBA00022722"/>
    </source>
</evidence>
<reference evidence="7" key="1">
    <citation type="submission" date="2018-05" db="EMBL/GenBank/DDBJ databases">
        <title>Genome Sequencing of selected type strains of the family Eggerthellaceae.</title>
        <authorList>
            <person name="Danylec N."/>
            <person name="Stoll D.A."/>
            <person name="Doetsch A."/>
            <person name="Huch M."/>
        </authorList>
    </citation>
    <scope>NUCLEOTIDE SEQUENCE [LARGE SCALE GENOMIC DNA]</scope>
    <source>
        <strain evidence="7">DSM 17537</strain>
    </source>
</reference>
<protein>
    <submittedName>
        <fullName evidence="6">PIN domain nuclease</fullName>
    </submittedName>
</protein>
<name>A0A3N0AEF9_9ACTN</name>
<keyword evidence="2" id="KW-0479">Metal-binding</keyword>
<feature type="domain" description="PIN" evidence="5">
    <location>
        <begin position="2"/>
        <end position="116"/>
    </location>
</feature>
<sequence>MRLLLDTNALIDLFGRRQLFFADCERLMLMRLFGDAELWTSAKSYTDVFYVLKKPLGSEAVQRMFSKSMEYLNVCSIDGADIARAASLEWPDFEDCLVSVAAEKIKADYILTRDVRGFSASKIPACSATEFFEEYGRSKGVFYDVEG</sequence>
<evidence type="ECO:0000256" key="2">
    <source>
        <dbReference type="ARBA" id="ARBA00022723"/>
    </source>
</evidence>
<evidence type="ECO:0000256" key="4">
    <source>
        <dbReference type="ARBA" id="ARBA00022842"/>
    </source>
</evidence>
<dbReference type="EMBL" id="QICB01000004">
    <property type="protein sequence ID" value="RNL19601.1"/>
    <property type="molecule type" value="Genomic_DNA"/>
</dbReference>
<dbReference type="OrthoDB" id="3232645at2"/>
<dbReference type="CDD" id="cd09854">
    <property type="entry name" value="PIN_VapC-like"/>
    <property type="match status" value="1"/>
</dbReference>
<dbReference type="RefSeq" id="WP_123198323.1">
    <property type="nucleotide sequence ID" value="NZ_QICB01000004.1"/>
</dbReference>
<evidence type="ECO:0000256" key="3">
    <source>
        <dbReference type="ARBA" id="ARBA00022801"/>
    </source>
</evidence>
<evidence type="ECO:0000313" key="7">
    <source>
        <dbReference type="Proteomes" id="UP000267368"/>
    </source>
</evidence>
<dbReference type="GO" id="GO:0046872">
    <property type="term" value="F:metal ion binding"/>
    <property type="evidence" value="ECO:0007669"/>
    <property type="project" value="UniProtKB-KW"/>
</dbReference>
<keyword evidence="7" id="KW-1185">Reference proteome</keyword>
<proteinExistence type="predicted"/>
<dbReference type="AlphaFoldDB" id="A0A3N0AEF9"/>
<keyword evidence="4" id="KW-0460">Magnesium</keyword>
<dbReference type="Pfam" id="PF13470">
    <property type="entry name" value="PIN_3"/>
    <property type="match status" value="1"/>
</dbReference>
<dbReference type="SUPFAM" id="SSF88723">
    <property type="entry name" value="PIN domain-like"/>
    <property type="match status" value="1"/>
</dbReference>